<evidence type="ECO:0000313" key="1">
    <source>
        <dbReference type="EMBL" id="TXJ46453.1"/>
    </source>
</evidence>
<organism evidence="1 2">
    <name type="scientific">Brachyspira pilosicoli</name>
    <name type="common">Serpulina pilosicoli</name>
    <dbReference type="NCBI Taxonomy" id="52584"/>
    <lineage>
        <taxon>Bacteria</taxon>
        <taxon>Pseudomonadati</taxon>
        <taxon>Spirochaetota</taxon>
        <taxon>Spirochaetia</taxon>
        <taxon>Brachyspirales</taxon>
        <taxon>Brachyspiraceae</taxon>
        <taxon>Brachyspira</taxon>
    </lineage>
</organism>
<protein>
    <submittedName>
        <fullName evidence="1">Uncharacterized protein</fullName>
    </submittedName>
</protein>
<dbReference type="AlphaFoldDB" id="A0A5C8F9L6"/>
<evidence type="ECO:0000313" key="2">
    <source>
        <dbReference type="Proteomes" id="UP000323176"/>
    </source>
</evidence>
<proteinExistence type="predicted"/>
<dbReference type="EMBL" id="SAXY01000013">
    <property type="protein sequence ID" value="TXJ46453.1"/>
    <property type="molecule type" value="Genomic_DNA"/>
</dbReference>
<comment type="caution">
    <text evidence="1">The sequence shown here is derived from an EMBL/GenBank/DDBJ whole genome shotgun (WGS) entry which is preliminary data.</text>
</comment>
<sequence>MQNEAYENKKVKQPKLSLKERYNDSFLEEAENRRKKLQYQRLHVGQINNSRIEHMIKLLYQVHQNYYFGYFEASCTLAGSMFEQSLMILLEEKMQEDGYISVYRFNNGKKIKEQITNVEDLAQFNIGFLISIVNNYNMLPKNEYNTAKTIQCIRNCIVHDMLPEFRINDKYYEADLKISLNSNTTKIITIPVDEINTYTLGKSSIELWSYYLLTRTRELIDFLFKERVKKFPPDFI</sequence>
<dbReference type="Proteomes" id="UP000323176">
    <property type="component" value="Unassembled WGS sequence"/>
</dbReference>
<accession>A0A5C8F9L6</accession>
<name>A0A5C8F9L6_BRAPL</name>
<dbReference type="OrthoDB" id="306630at2"/>
<gene>
    <name evidence="1" type="ORF">EPJ72_02070</name>
</gene>
<reference evidence="1 2" key="1">
    <citation type="journal article" date="1992" name="Lakartidningen">
        <title>[Penicillin V and not amoxicillin is the first choice preparation in acute otitis].</title>
        <authorList>
            <person name="Kamme C."/>
            <person name="Lundgren K."/>
            <person name="Prellner K."/>
        </authorList>
    </citation>
    <scope>NUCLEOTIDE SEQUENCE [LARGE SCALE GENOMIC DNA]</scope>
    <source>
        <strain evidence="1 2">PC5538III-hc</strain>
    </source>
</reference>